<comment type="subcellular location">
    <subcellularLocation>
        <location evidence="1">Membrane</location>
        <topology evidence="1">Single-pass membrane protein</topology>
    </subcellularLocation>
</comment>
<keyword evidence="5" id="KW-0472">Membrane</keyword>
<dbReference type="SMART" id="SM00192">
    <property type="entry name" value="LDLa"/>
    <property type="match status" value="2"/>
</dbReference>
<dbReference type="PROSITE" id="PS50068">
    <property type="entry name" value="LDLRA_2"/>
    <property type="match status" value="2"/>
</dbReference>
<dbReference type="SUPFAM" id="SSF57424">
    <property type="entry name" value="LDL receptor-like module"/>
    <property type="match status" value="2"/>
</dbReference>
<dbReference type="CDD" id="cd00112">
    <property type="entry name" value="LDLa"/>
    <property type="match status" value="2"/>
</dbReference>
<keyword evidence="9" id="KW-1185">Reference proteome</keyword>
<proteinExistence type="predicted"/>
<dbReference type="PRINTS" id="PR00261">
    <property type="entry name" value="LDLRECEPTOR"/>
</dbReference>
<name>A0A8X7CE89_9ARAC</name>
<keyword evidence="4" id="KW-1133">Transmembrane helix</keyword>
<dbReference type="InterPro" id="IPR050685">
    <property type="entry name" value="LDLR"/>
</dbReference>
<comment type="caution">
    <text evidence="8">The sequence shown here is derived from an EMBL/GenBank/DDBJ whole genome shotgun (WGS) entry which is preliminary data.</text>
</comment>
<comment type="caution">
    <text evidence="7">Lacks conserved residue(s) required for the propagation of feature annotation.</text>
</comment>
<dbReference type="InterPro" id="IPR036055">
    <property type="entry name" value="LDL_receptor-like_sf"/>
</dbReference>
<evidence type="ECO:0000256" key="3">
    <source>
        <dbReference type="ARBA" id="ARBA00022737"/>
    </source>
</evidence>
<evidence type="ECO:0000256" key="1">
    <source>
        <dbReference type="ARBA" id="ARBA00004167"/>
    </source>
</evidence>
<evidence type="ECO:0000313" key="9">
    <source>
        <dbReference type="Proteomes" id="UP000886998"/>
    </source>
</evidence>
<organism evidence="8 9">
    <name type="scientific">Trichonephila inaurata madagascariensis</name>
    <dbReference type="NCBI Taxonomy" id="2747483"/>
    <lineage>
        <taxon>Eukaryota</taxon>
        <taxon>Metazoa</taxon>
        <taxon>Ecdysozoa</taxon>
        <taxon>Arthropoda</taxon>
        <taxon>Chelicerata</taxon>
        <taxon>Arachnida</taxon>
        <taxon>Araneae</taxon>
        <taxon>Araneomorphae</taxon>
        <taxon>Entelegynae</taxon>
        <taxon>Araneoidea</taxon>
        <taxon>Nephilidae</taxon>
        <taxon>Trichonephila</taxon>
        <taxon>Trichonephila inaurata</taxon>
    </lineage>
</organism>
<evidence type="ECO:0000256" key="5">
    <source>
        <dbReference type="ARBA" id="ARBA00023136"/>
    </source>
</evidence>
<keyword evidence="6" id="KW-1015">Disulfide bond</keyword>
<dbReference type="Proteomes" id="UP000886998">
    <property type="component" value="Unassembled WGS sequence"/>
</dbReference>
<dbReference type="Pfam" id="PF00057">
    <property type="entry name" value="Ldl_recept_a"/>
    <property type="match status" value="1"/>
</dbReference>
<keyword evidence="3" id="KW-0677">Repeat</keyword>
<dbReference type="InterPro" id="IPR002172">
    <property type="entry name" value="LDrepeatLR_classA_rpt"/>
</dbReference>
<gene>
    <name evidence="8" type="primary">AVEN_41825_1</name>
    <name evidence="8" type="ORF">TNIN_388191</name>
</gene>
<evidence type="ECO:0000256" key="4">
    <source>
        <dbReference type="ARBA" id="ARBA00022989"/>
    </source>
</evidence>
<reference evidence="8" key="1">
    <citation type="submission" date="2020-08" db="EMBL/GenBank/DDBJ databases">
        <title>Multicomponent nature underlies the extraordinary mechanical properties of spider dragline silk.</title>
        <authorList>
            <person name="Kono N."/>
            <person name="Nakamura H."/>
            <person name="Mori M."/>
            <person name="Yoshida Y."/>
            <person name="Ohtoshi R."/>
            <person name="Malay A.D."/>
            <person name="Moran D.A.P."/>
            <person name="Tomita M."/>
            <person name="Numata K."/>
            <person name="Arakawa K."/>
        </authorList>
    </citation>
    <scope>NUCLEOTIDE SEQUENCE</scope>
</reference>
<dbReference type="GO" id="GO:0005886">
    <property type="term" value="C:plasma membrane"/>
    <property type="evidence" value="ECO:0007669"/>
    <property type="project" value="TreeGrafter"/>
</dbReference>
<evidence type="ECO:0000256" key="7">
    <source>
        <dbReference type="PROSITE-ProRule" id="PRU00124"/>
    </source>
</evidence>
<evidence type="ECO:0000256" key="6">
    <source>
        <dbReference type="ARBA" id="ARBA00023157"/>
    </source>
</evidence>
<dbReference type="PANTHER" id="PTHR24270">
    <property type="entry name" value="LOW-DENSITY LIPOPROTEIN RECEPTOR-RELATED"/>
    <property type="match status" value="1"/>
</dbReference>
<dbReference type="GO" id="GO:0016192">
    <property type="term" value="P:vesicle-mediated transport"/>
    <property type="evidence" value="ECO:0007669"/>
    <property type="project" value="UniProtKB-ARBA"/>
</dbReference>
<dbReference type="OrthoDB" id="9978656at2759"/>
<sequence>MGFPSSELNETDDSFLHFEVLFVLRNDAHDLDRSEECNTEEEFTCQSIHQCIPKERYHDGWPDCDDGSDEECGRGQHRCACGLPHCVDRHKVKDGVKDCEDGSDEEDIQNKTKKCPDESRLQDLLAVEKRRRKRQILYALIRIDSALCAHLGLQLMLCTAISRLANVCKFVSFLLRLPQKD</sequence>
<dbReference type="AlphaFoldDB" id="A0A8X7CE89"/>
<protein>
    <submittedName>
        <fullName evidence="8">Uncharacterized protein</fullName>
    </submittedName>
</protein>
<dbReference type="Gene3D" id="4.10.400.10">
    <property type="entry name" value="Low-density Lipoprotein Receptor"/>
    <property type="match status" value="2"/>
</dbReference>
<dbReference type="EMBL" id="BMAV01017225">
    <property type="protein sequence ID" value="GFY68734.1"/>
    <property type="molecule type" value="Genomic_DNA"/>
</dbReference>
<accession>A0A8X7CE89</accession>
<keyword evidence="2" id="KW-0812">Transmembrane</keyword>
<evidence type="ECO:0000313" key="8">
    <source>
        <dbReference type="EMBL" id="GFY68734.1"/>
    </source>
</evidence>
<evidence type="ECO:0000256" key="2">
    <source>
        <dbReference type="ARBA" id="ARBA00022692"/>
    </source>
</evidence>